<comment type="subcellular location">
    <subcellularLocation>
        <location evidence="2">Cell inner membrane</location>
        <topology evidence="2">Multi-pass membrane protein</topology>
    </subcellularLocation>
</comment>
<dbReference type="InterPro" id="IPR003661">
    <property type="entry name" value="HisK_dim/P_dom"/>
</dbReference>
<gene>
    <name evidence="18" type="ORF">SAE02_69320</name>
</gene>
<keyword evidence="19" id="KW-1185">Reference proteome</keyword>
<dbReference type="SUPFAM" id="SSF55874">
    <property type="entry name" value="ATPase domain of HSP90 chaperone/DNA topoisomerase II/histidine kinase"/>
    <property type="match status" value="1"/>
</dbReference>
<dbReference type="InterPro" id="IPR050980">
    <property type="entry name" value="2C_sensor_his_kinase"/>
</dbReference>
<evidence type="ECO:0000256" key="9">
    <source>
        <dbReference type="ARBA" id="ARBA00022741"/>
    </source>
</evidence>
<keyword evidence="12 15" id="KW-1133">Transmembrane helix</keyword>
<feature type="domain" description="Histidine kinase" evidence="16">
    <location>
        <begin position="246"/>
        <end position="444"/>
    </location>
</feature>
<dbReference type="Pfam" id="PF00512">
    <property type="entry name" value="HisKA"/>
    <property type="match status" value="1"/>
</dbReference>
<dbReference type="GO" id="GO:0005886">
    <property type="term" value="C:plasma membrane"/>
    <property type="evidence" value="ECO:0007669"/>
    <property type="project" value="UniProtKB-SubCell"/>
</dbReference>
<dbReference type="InterPro" id="IPR036890">
    <property type="entry name" value="HATPase_C_sf"/>
</dbReference>
<dbReference type="SMART" id="SM00387">
    <property type="entry name" value="HATPase_c"/>
    <property type="match status" value="1"/>
</dbReference>
<dbReference type="InterPro" id="IPR003660">
    <property type="entry name" value="HAMP_dom"/>
</dbReference>
<organism evidence="18 19">
    <name type="scientific">Skermanella aerolata</name>
    <dbReference type="NCBI Taxonomy" id="393310"/>
    <lineage>
        <taxon>Bacteria</taxon>
        <taxon>Pseudomonadati</taxon>
        <taxon>Pseudomonadota</taxon>
        <taxon>Alphaproteobacteria</taxon>
        <taxon>Rhodospirillales</taxon>
        <taxon>Azospirillaceae</taxon>
        <taxon>Skermanella</taxon>
    </lineage>
</organism>
<dbReference type="Pfam" id="PF02518">
    <property type="entry name" value="HATPase_c"/>
    <property type="match status" value="1"/>
</dbReference>
<dbReference type="GO" id="GO:0000155">
    <property type="term" value="F:phosphorelay sensor kinase activity"/>
    <property type="evidence" value="ECO:0007669"/>
    <property type="project" value="InterPro"/>
</dbReference>
<evidence type="ECO:0000256" key="8">
    <source>
        <dbReference type="ARBA" id="ARBA00022692"/>
    </source>
</evidence>
<sequence>MVAALRSLLPDTIVGRAVAILLLALALSHLLSMAWYRSYLSQQADLADERVVAERIAAVKQAVMALPSGERESAAHSLSGRGLTAHWSAIPLVEEAFILDDRLDTLVRRLHQLVPGIDDNGLRVAYAAEGYGADHVLLVSTKLSDGSWINARATALSTFDRQDRHFIVPTTLMSLAILTVSVYLVRVCTAEFRNIARAARRLGVDVTAPPLPVHGPEEVREAAAAFNEMQGRIRTLVTDRTQMLAAISHDLRSPITAIRLRAEFIEEGEERDRILTQLDEMEAMISATLSFLKDDGRREETRVVDVGALLGTICDDMADAGRPVRFEGMTGAAMRCRPIALKRALTNLIENAVKYGGSAAVSLAKLPDHLAVSIDDNGPGIPEDEMETVFNPFYRLEASRNRGTGGFGLGLTVARSVIKGHGGNLVLENRPAGGLRVTVILPRV</sequence>
<dbReference type="CDD" id="cd06225">
    <property type="entry name" value="HAMP"/>
    <property type="match status" value="1"/>
</dbReference>
<dbReference type="InterPro" id="IPR036097">
    <property type="entry name" value="HisK_dim/P_sf"/>
</dbReference>
<keyword evidence="14 15" id="KW-0472">Membrane</keyword>
<evidence type="ECO:0000256" key="12">
    <source>
        <dbReference type="ARBA" id="ARBA00022989"/>
    </source>
</evidence>
<evidence type="ECO:0000256" key="13">
    <source>
        <dbReference type="ARBA" id="ARBA00023012"/>
    </source>
</evidence>
<dbReference type="PROSITE" id="PS50109">
    <property type="entry name" value="HIS_KIN"/>
    <property type="match status" value="1"/>
</dbReference>
<evidence type="ECO:0000256" key="3">
    <source>
        <dbReference type="ARBA" id="ARBA00012438"/>
    </source>
</evidence>
<dbReference type="AlphaFoldDB" id="A0A512E247"/>
<dbReference type="GO" id="GO:0005524">
    <property type="term" value="F:ATP binding"/>
    <property type="evidence" value="ECO:0007669"/>
    <property type="project" value="UniProtKB-KW"/>
</dbReference>
<evidence type="ECO:0000256" key="15">
    <source>
        <dbReference type="SAM" id="Phobius"/>
    </source>
</evidence>
<reference evidence="18 19" key="1">
    <citation type="submission" date="2019-07" db="EMBL/GenBank/DDBJ databases">
        <title>Whole genome shotgun sequence of Skermanella aerolata NBRC 106429.</title>
        <authorList>
            <person name="Hosoyama A."/>
            <person name="Uohara A."/>
            <person name="Ohji S."/>
            <person name="Ichikawa N."/>
        </authorList>
    </citation>
    <scope>NUCLEOTIDE SEQUENCE [LARGE SCALE GENOMIC DNA]</scope>
    <source>
        <strain evidence="18 19">NBRC 106429</strain>
    </source>
</reference>
<comment type="catalytic activity">
    <reaction evidence="1">
        <text>ATP + protein L-histidine = ADP + protein N-phospho-L-histidine.</text>
        <dbReference type="EC" id="2.7.13.3"/>
    </reaction>
</comment>
<dbReference type="PROSITE" id="PS50885">
    <property type="entry name" value="HAMP"/>
    <property type="match status" value="1"/>
</dbReference>
<keyword evidence="11" id="KW-0067">ATP-binding</keyword>
<keyword evidence="10" id="KW-0418">Kinase</keyword>
<dbReference type="InterPro" id="IPR003594">
    <property type="entry name" value="HATPase_dom"/>
</dbReference>
<dbReference type="Gene3D" id="1.10.287.130">
    <property type="match status" value="1"/>
</dbReference>
<dbReference type="InterPro" id="IPR005467">
    <property type="entry name" value="His_kinase_dom"/>
</dbReference>
<dbReference type="PANTHER" id="PTHR44936:SF5">
    <property type="entry name" value="SENSOR HISTIDINE KINASE ENVZ"/>
    <property type="match status" value="1"/>
</dbReference>
<evidence type="ECO:0000256" key="11">
    <source>
        <dbReference type="ARBA" id="ARBA00022840"/>
    </source>
</evidence>
<accession>A0A512E247</accession>
<proteinExistence type="predicted"/>
<keyword evidence="4" id="KW-1003">Cell membrane</keyword>
<evidence type="ECO:0000256" key="1">
    <source>
        <dbReference type="ARBA" id="ARBA00000085"/>
    </source>
</evidence>
<dbReference type="PRINTS" id="PR00344">
    <property type="entry name" value="BCTRLSENSOR"/>
</dbReference>
<keyword evidence="7" id="KW-0808">Transferase</keyword>
<dbReference type="SUPFAM" id="SSF47384">
    <property type="entry name" value="Homodimeric domain of signal transducing histidine kinase"/>
    <property type="match status" value="1"/>
</dbReference>
<dbReference type="EC" id="2.7.13.3" evidence="3"/>
<dbReference type="CDD" id="cd00082">
    <property type="entry name" value="HisKA"/>
    <property type="match status" value="1"/>
</dbReference>
<dbReference type="Proteomes" id="UP000321523">
    <property type="component" value="Unassembled WGS sequence"/>
</dbReference>
<dbReference type="RefSeq" id="WP_044436091.1">
    <property type="nucleotide sequence ID" value="NZ_BJYZ01000050.1"/>
</dbReference>
<evidence type="ECO:0000256" key="7">
    <source>
        <dbReference type="ARBA" id="ARBA00022679"/>
    </source>
</evidence>
<evidence type="ECO:0000256" key="2">
    <source>
        <dbReference type="ARBA" id="ARBA00004429"/>
    </source>
</evidence>
<protein>
    <recommendedName>
        <fullName evidence="3">histidine kinase</fullName>
        <ecNumber evidence="3">2.7.13.3</ecNumber>
    </recommendedName>
</protein>
<keyword evidence="9" id="KW-0547">Nucleotide-binding</keyword>
<feature type="domain" description="HAMP" evidence="17">
    <location>
        <begin position="193"/>
        <end position="238"/>
    </location>
</feature>
<name>A0A512E247_9PROT</name>
<keyword evidence="6" id="KW-0597">Phosphoprotein</keyword>
<dbReference type="InterPro" id="IPR004358">
    <property type="entry name" value="Sig_transdc_His_kin-like_C"/>
</dbReference>
<dbReference type="EMBL" id="BJYZ01000050">
    <property type="protein sequence ID" value="GEO42784.1"/>
    <property type="molecule type" value="Genomic_DNA"/>
</dbReference>
<evidence type="ECO:0000256" key="14">
    <source>
        <dbReference type="ARBA" id="ARBA00023136"/>
    </source>
</evidence>
<keyword evidence="8 15" id="KW-0812">Transmembrane</keyword>
<dbReference type="PANTHER" id="PTHR44936">
    <property type="entry name" value="SENSOR PROTEIN CREC"/>
    <property type="match status" value="1"/>
</dbReference>
<dbReference type="SMART" id="SM00388">
    <property type="entry name" value="HisKA"/>
    <property type="match status" value="1"/>
</dbReference>
<evidence type="ECO:0000259" key="16">
    <source>
        <dbReference type="PROSITE" id="PS50109"/>
    </source>
</evidence>
<evidence type="ECO:0000256" key="5">
    <source>
        <dbReference type="ARBA" id="ARBA00022519"/>
    </source>
</evidence>
<comment type="caution">
    <text evidence="18">The sequence shown here is derived from an EMBL/GenBank/DDBJ whole genome shotgun (WGS) entry which is preliminary data.</text>
</comment>
<keyword evidence="13" id="KW-0902">Two-component regulatory system</keyword>
<keyword evidence="5" id="KW-0997">Cell inner membrane</keyword>
<evidence type="ECO:0000256" key="10">
    <source>
        <dbReference type="ARBA" id="ARBA00022777"/>
    </source>
</evidence>
<evidence type="ECO:0000259" key="17">
    <source>
        <dbReference type="PROSITE" id="PS50885"/>
    </source>
</evidence>
<evidence type="ECO:0000313" key="18">
    <source>
        <dbReference type="EMBL" id="GEO42784.1"/>
    </source>
</evidence>
<feature type="transmembrane region" description="Helical" evidence="15">
    <location>
        <begin position="166"/>
        <end position="185"/>
    </location>
</feature>
<evidence type="ECO:0000313" key="19">
    <source>
        <dbReference type="Proteomes" id="UP000321523"/>
    </source>
</evidence>
<dbReference type="Gene3D" id="3.30.565.10">
    <property type="entry name" value="Histidine kinase-like ATPase, C-terminal domain"/>
    <property type="match status" value="1"/>
</dbReference>
<dbReference type="SMART" id="SM00304">
    <property type="entry name" value="HAMP"/>
    <property type="match status" value="1"/>
</dbReference>
<dbReference type="Pfam" id="PF00672">
    <property type="entry name" value="HAMP"/>
    <property type="match status" value="1"/>
</dbReference>
<evidence type="ECO:0000256" key="4">
    <source>
        <dbReference type="ARBA" id="ARBA00022475"/>
    </source>
</evidence>
<feature type="transmembrane region" description="Helical" evidence="15">
    <location>
        <begin position="13"/>
        <end position="36"/>
    </location>
</feature>
<evidence type="ECO:0000256" key="6">
    <source>
        <dbReference type="ARBA" id="ARBA00022553"/>
    </source>
</evidence>